<dbReference type="Pfam" id="PF00704">
    <property type="entry name" value="Glyco_hydro_18"/>
    <property type="match status" value="1"/>
</dbReference>
<evidence type="ECO:0000259" key="7">
    <source>
        <dbReference type="Pfam" id="PF00704"/>
    </source>
</evidence>
<keyword evidence="6" id="KW-0624">Polysaccharide degradation</keyword>
<evidence type="ECO:0000256" key="5">
    <source>
        <dbReference type="ARBA" id="ARBA00023277"/>
    </source>
</evidence>
<sequence length="208" mass="23211">MVTSQILNYNSHSSYHIEAYDESIKNVPSICPTTVEAYIKSFGNGKPVSALCEGTSCIHLGEDIKACQLIGTKVLVSLGEPFNTYSLKSVDDAKVVAKQLWDSYVDEVNFDGIDFRIENGSALYYEYLAQPLKDYATKNNKEIILSAFPGCVYPDEYLARAINAWNLTVHDKTKLFLGIPVTKDIPGFILFDRLIDTVIPHISDETQD</sequence>
<dbReference type="RefSeq" id="XP_060673904.1">
    <property type="nucleotide sequence ID" value="XM_060817921.1"/>
</dbReference>
<keyword evidence="2" id="KW-0732">Signal</keyword>
<comment type="catalytic activity">
    <reaction evidence="1">
        <text>Random endo-hydrolysis of N-acetyl-beta-D-glucosaminide (1-&gt;4)-beta-linkages in chitin and chitodextrins.</text>
        <dbReference type="EC" id="3.2.1.14"/>
    </reaction>
</comment>
<evidence type="ECO:0000256" key="1">
    <source>
        <dbReference type="ARBA" id="ARBA00000822"/>
    </source>
</evidence>
<gene>
    <name evidence="9" type="primary">LOC132804040</name>
</gene>
<dbReference type="Gene3D" id="3.20.20.80">
    <property type="entry name" value="Glycosidases"/>
    <property type="match status" value="1"/>
</dbReference>
<proteinExistence type="predicted"/>
<accession>A0ABM4AAZ5</accession>
<evidence type="ECO:0000256" key="2">
    <source>
        <dbReference type="ARBA" id="ARBA00022729"/>
    </source>
</evidence>
<keyword evidence="5" id="KW-0119">Carbohydrate metabolism</keyword>
<organism evidence="8 9">
    <name type="scientific">Ziziphus jujuba</name>
    <name type="common">Chinese jujube</name>
    <name type="synonym">Ziziphus sativa</name>
    <dbReference type="NCBI Taxonomy" id="326968"/>
    <lineage>
        <taxon>Eukaryota</taxon>
        <taxon>Viridiplantae</taxon>
        <taxon>Streptophyta</taxon>
        <taxon>Embryophyta</taxon>
        <taxon>Tracheophyta</taxon>
        <taxon>Spermatophyta</taxon>
        <taxon>Magnoliopsida</taxon>
        <taxon>eudicotyledons</taxon>
        <taxon>Gunneridae</taxon>
        <taxon>Pentapetalae</taxon>
        <taxon>rosids</taxon>
        <taxon>fabids</taxon>
        <taxon>Rosales</taxon>
        <taxon>Rhamnaceae</taxon>
        <taxon>Paliureae</taxon>
        <taxon>Ziziphus</taxon>
    </lineage>
</organism>
<evidence type="ECO:0000256" key="4">
    <source>
        <dbReference type="ARBA" id="ARBA00023157"/>
    </source>
</evidence>
<name>A0ABM4AAZ5_ZIZJJ</name>
<reference evidence="9" key="1">
    <citation type="submission" date="2025-08" db="UniProtKB">
        <authorList>
            <consortium name="RefSeq"/>
        </authorList>
    </citation>
    <scope>IDENTIFICATION</scope>
    <source>
        <tissue evidence="9">Seedling</tissue>
    </source>
</reference>
<dbReference type="PANTHER" id="PTHR45708">
    <property type="entry name" value="ENDOCHITINASE"/>
    <property type="match status" value="1"/>
</dbReference>
<keyword evidence="4" id="KW-1015">Disulfide bond</keyword>
<dbReference type="Proteomes" id="UP001652623">
    <property type="component" value="Chromosome 6"/>
</dbReference>
<keyword evidence="3" id="KW-0146">Chitin degradation</keyword>
<dbReference type="SUPFAM" id="SSF51445">
    <property type="entry name" value="(Trans)glycosidases"/>
    <property type="match status" value="1"/>
</dbReference>
<evidence type="ECO:0000313" key="8">
    <source>
        <dbReference type="Proteomes" id="UP001652623"/>
    </source>
</evidence>
<dbReference type="InterPro" id="IPR001223">
    <property type="entry name" value="Glyco_hydro18_cat"/>
</dbReference>
<keyword evidence="8" id="KW-1185">Reference proteome</keyword>
<evidence type="ECO:0000256" key="6">
    <source>
        <dbReference type="ARBA" id="ARBA00023326"/>
    </source>
</evidence>
<dbReference type="InterPro" id="IPR017853">
    <property type="entry name" value="GH"/>
</dbReference>
<dbReference type="InterPro" id="IPR050542">
    <property type="entry name" value="Glycosyl_Hydrlase18_Chitinase"/>
</dbReference>
<evidence type="ECO:0000256" key="3">
    <source>
        <dbReference type="ARBA" id="ARBA00023024"/>
    </source>
</evidence>
<protein>
    <submittedName>
        <fullName evidence="9">Acidic endochitinase-like</fullName>
    </submittedName>
</protein>
<feature type="domain" description="GH18" evidence="7">
    <location>
        <begin position="62"/>
        <end position="157"/>
    </location>
</feature>
<dbReference type="PANTHER" id="PTHR45708:SF22">
    <property type="entry name" value="ACIDIC ENDOCHITINASE"/>
    <property type="match status" value="1"/>
</dbReference>
<dbReference type="GeneID" id="132804040"/>
<evidence type="ECO:0000313" key="9">
    <source>
        <dbReference type="RefSeq" id="XP_060673904.1"/>
    </source>
</evidence>